<feature type="compositionally biased region" description="Polar residues" evidence="5">
    <location>
        <begin position="1"/>
        <end position="17"/>
    </location>
</feature>
<gene>
    <name evidence="7" type="ORF">FFLO_00175</name>
</gene>
<dbReference type="PROSITE" id="PS50600">
    <property type="entry name" value="ULP_PROTEASE"/>
    <property type="match status" value="1"/>
</dbReference>
<name>A0A8K0JRY0_9TREE</name>
<feature type="domain" description="Ubiquitin-like protease family profile" evidence="6">
    <location>
        <begin position="114"/>
        <end position="288"/>
    </location>
</feature>
<dbReference type="GO" id="GO:0006508">
    <property type="term" value="P:proteolysis"/>
    <property type="evidence" value="ECO:0007669"/>
    <property type="project" value="UniProtKB-KW"/>
</dbReference>
<evidence type="ECO:0000256" key="1">
    <source>
        <dbReference type="ARBA" id="ARBA00005234"/>
    </source>
</evidence>
<dbReference type="Pfam" id="PF02902">
    <property type="entry name" value="Peptidase_C48"/>
    <property type="match status" value="1"/>
</dbReference>
<keyword evidence="2" id="KW-0645">Protease</keyword>
<dbReference type="Gene3D" id="3.40.395.10">
    <property type="entry name" value="Adenoviral Proteinase, Chain A"/>
    <property type="match status" value="1"/>
</dbReference>
<evidence type="ECO:0000313" key="8">
    <source>
        <dbReference type="Proteomes" id="UP000812966"/>
    </source>
</evidence>
<dbReference type="OrthoDB" id="1939479at2759"/>
<evidence type="ECO:0000313" key="7">
    <source>
        <dbReference type="EMBL" id="KAG7579967.1"/>
    </source>
</evidence>
<feature type="compositionally biased region" description="Basic and acidic residues" evidence="5">
    <location>
        <begin position="21"/>
        <end position="32"/>
    </location>
</feature>
<evidence type="ECO:0000256" key="4">
    <source>
        <dbReference type="ARBA" id="ARBA00022807"/>
    </source>
</evidence>
<dbReference type="EMBL" id="JABELV010000002">
    <property type="protein sequence ID" value="KAG7579967.1"/>
    <property type="molecule type" value="Genomic_DNA"/>
</dbReference>
<dbReference type="SUPFAM" id="SSF54001">
    <property type="entry name" value="Cysteine proteinases"/>
    <property type="match status" value="1"/>
</dbReference>
<dbReference type="GO" id="GO:0005634">
    <property type="term" value="C:nucleus"/>
    <property type="evidence" value="ECO:0007669"/>
    <property type="project" value="TreeGrafter"/>
</dbReference>
<comment type="similarity">
    <text evidence="1">Belongs to the peptidase C48 family.</text>
</comment>
<protein>
    <recommendedName>
        <fullName evidence="6">Ubiquitin-like protease family profile domain-containing protein</fullName>
    </recommendedName>
</protein>
<keyword evidence="4" id="KW-0788">Thiol protease</keyword>
<dbReference type="GO" id="GO:0016929">
    <property type="term" value="F:deSUMOylase activity"/>
    <property type="evidence" value="ECO:0007669"/>
    <property type="project" value="TreeGrafter"/>
</dbReference>
<evidence type="ECO:0000256" key="5">
    <source>
        <dbReference type="SAM" id="MobiDB-lite"/>
    </source>
</evidence>
<evidence type="ECO:0000256" key="3">
    <source>
        <dbReference type="ARBA" id="ARBA00022801"/>
    </source>
</evidence>
<dbReference type="InterPro" id="IPR003653">
    <property type="entry name" value="Peptidase_C48_C"/>
</dbReference>
<dbReference type="PANTHER" id="PTHR12606">
    <property type="entry name" value="SENTRIN/SUMO-SPECIFIC PROTEASE"/>
    <property type="match status" value="1"/>
</dbReference>
<keyword evidence="3" id="KW-0378">Hydrolase</keyword>
<evidence type="ECO:0000256" key="2">
    <source>
        <dbReference type="ARBA" id="ARBA00022670"/>
    </source>
</evidence>
<feature type="region of interest" description="Disordered" evidence="5">
    <location>
        <begin position="1"/>
        <end position="32"/>
    </location>
</feature>
<accession>A0A8K0JRY0</accession>
<comment type="caution">
    <text evidence="7">The sequence shown here is derived from an EMBL/GenBank/DDBJ whole genome shotgun (WGS) entry which is preliminary data.</text>
</comment>
<sequence length="333" mass="38460">MPDGRTSGSPPSINGTRKSGMKKDVQVDDQQNARRELAALLSRVKAPPKREPFNLKALEASLEQEREAEAKIQENLRRVALPKVAAVPTISDEMRETIKVAIKNPRFISKCLREQVEFKDLRLLNPGQWLNDEVINFYMALLQERADNDLIEVDGQKKKRRDIHCFNSHFYPKLEFDYAKSKVGRWTKKIDIFSKDIIVFPINKNNVHWLCGAINFKDKRLECYDSMNPNGHAQVYERLRRYLQAEHLDKKKTPIDLSDWVDYYDTESPQQDNGYDCGIFSCQTLEHRARGLGDGDDASAGAAWEFKQDDMLEIRQLMIYEIGQAKLVPRGNK</sequence>
<reference evidence="7" key="1">
    <citation type="submission" date="2020-04" db="EMBL/GenBank/DDBJ databases">
        <title>Analysis of mating type loci in Filobasidium floriforme.</title>
        <authorList>
            <person name="Nowrousian M."/>
        </authorList>
    </citation>
    <scope>NUCLEOTIDE SEQUENCE</scope>
    <source>
        <strain evidence="7">CBS 6242</strain>
    </source>
</reference>
<dbReference type="GO" id="GO:0016926">
    <property type="term" value="P:protein desumoylation"/>
    <property type="evidence" value="ECO:0007669"/>
    <property type="project" value="TreeGrafter"/>
</dbReference>
<dbReference type="PANTHER" id="PTHR12606:SF141">
    <property type="entry name" value="GH15225P-RELATED"/>
    <property type="match status" value="1"/>
</dbReference>
<proteinExistence type="inferred from homology"/>
<dbReference type="Proteomes" id="UP000812966">
    <property type="component" value="Unassembled WGS sequence"/>
</dbReference>
<evidence type="ECO:0000259" key="6">
    <source>
        <dbReference type="PROSITE" id="PS50600"/>
    </source>
</evidence>
<dbReference type="AlphaFoldDB" id="A0A8K0JRY0"/>
<keyword evidence="8" id="KW-1185">Reference proteome</keyword>
<organism evidence="7 8">
    <name type="scientific">Filobasidium floriforme</name>
    <dbReference type="NCBI Taxonomy" id="5210"/>
    <lineage>
        <taxon>Eukaryota</taxon>
        <taxon>Fungi</taxon>
        <taxon>Dikarya</taxon>
        <taxon>Basidiomycota</taxon>
        <taxon>Agaricomycotina</taxon>
        <taxon>Tremellomycetes</taxon>
        <taxon>Filobasidiales</taxon>
        <taxon>Filobasidiaceae</taxon>
        <taxon>Filobasidium</taxon>
    </lineage>
</organism>
<dbReference type="InterPro" id="IPR038765">
    <property type="entry name" value="Papain-like_cys_pep_sf"/>
</dbReference>